<dbReference type="STRING" id="1685382.AVJ23_18850"/>
<feature type="chain" id="PRO_5006936223" description="SH3b domain-containing protein" evidence="1">
    <location>
        <begin position="19"/>
        <end position="218"/>
    </location>
</feature>
<dbReference type="SMART" id="SM00287">
    <property type="entry name" value="SH3b"/>
    <property type="match status" value="2"/>
</dbReference>
<evidence type="ECO:0000256" key="1">
    <source>
        <dbReference type="SAM" id="SignalP"/>
    </source>
</evidence>
<dbReference type="PROSITE" id="PS51781">
    <property type="entry name" value="SH3B"/>
    <property type="match status" value="2"/>
</dbReference>
<feature type="signal peptide" evidence="1">
    <location>
        <begin position="1"/>
        <end position="18"/>
    </location>
</feature>
<gene>
    <name evidence="3" type="ORF">AVJ23_18850</name>
</gene>
<keyword evidence="1" id="KW-0732">Signal</keyword>
<feature type="domain" description="SH3b" evidence="2">
    <location>
        <begin position="20"/>
        <end position="86"/>
    </location>
</feature>
<evidence type="ECO:0000313" key="3">
    <source>
        <dbReference type="EMBL" id="KUF09139.1"/>
    </source>
</evidence>
<dbReference type="InterPro" id="IPR052354">
    <property type="entry name" value="Cell_Wall_Dynamics_Protein"/>
</dbReference>
<dbReference type="InterPro" id="IPR003646">
    <property type="entry name" value="SH3-like_bac-type"/>
</dbReference>
<proteinExistence type="predicted"/>
<organism evidence="3 4">
    <name type="scientific">Pseudoponticoccus marisrubri</name>
    <dbReference type="NCBI Taxonomy" id="1685382"/>
    <lineage>
        <taxon>Bacteria</taxon>
        <taxon>Pseudomonadati</taxon>
        <taxon>Pseudomonadota</taxon>
        <taxon>Alphaproteobacteria</taxon>
        <taxon>Rhodobacterales</taxon>
        <taxon>Roseobacteraceae</taxon>
        <taxon>Pseudoponticoccus</taxon>
    </lineage>
</organism>
<dbReference type="PANTHER" id="PTHR34408:SF1">
    <property type="entry name" value="GLYCOSYL HYDROLASE FAMILY 19 DOMAIN-CONTAINING PROTEIN HI_1415"/>
    <property type="match status" value="1"/>
</dbReference>
<dbReference type="OrthoDB" id="102964at2"/>
<reference evidence="3 4" key="1">
    <citation type="submission" date="2015-12" db="EMBL/GenBank/DDBJ databases">
        <authorList>
            <person name="Shamseldin A."/>
            <person name="Moawad H."/>
            <person name="Abd El-Rahim W.M."/>
            <person name="Sadowsky M.J."/>
        </authorList>
    </citation>
    <scope>NUCLEOTIDE SEQUENCE [LARGE SCALE GENOMIC DNA]</scope>
    <source>
        <strain evidence="3 4">SJ5A-1</strain>
    </source>
</reference>
<dbReference type="PANTHER" id="PTHR34408">
    <property type="entry name" value="FAMILY PROTEIN, PUTATIVE-RELATED"/>
    <property type="match status" value="1"/>
</dbReference>
<keyword evidence="4" id="KW-1185">Reference proteome</keyword>
<sequence>MFRLILFLSALLLGTAAAATQSLYVNAPDDGFLNLRSGPSTAYRVIRQMPHGDTVTVLSTPGKWYKVLHRSGASGWAHSGWLVQDDPTRAPGYHDGITQLPTLYVHAPGHGALNLRQGPGTEHAVILQMAQASRVEVLGEQGKWLLVRHESGHVGWAHGDYLSSTRQALPRAPHGPALHGHVATKKWRQIIATCQERPGAAFRPCIAWHLRRMQPRGW</sequence>
<dbReference type="AlphaFoldDB" id="A0A0W7WET3"/>
<evidence type="ECO:0000259" key="2">
    <source>
        <dbReference type="PROSITE" id="PS51781"/>
    </source>
</evidence>
<name>A0A0W7WET3_9RHOB</name>
<dbReference type="EMBL" id="LPXO01000016">
    <property type="protein sequence ID" value="KUF09139.1"/>
    <property type="molecule type" value="Genomic_DNA"/>
</dbReference>
<comment type="caution">
    <text evidence="3">The sequence shown here is derived from an EMBL/GenBank/DDBJ whole genome shotgun (WGS) entry which is preliminary data.</text>
</comment>
<dbReference type="RefSeq" id="WP_058863784.1">
    <property type="nucleotide sequence ID" value="NZ_LPXO01000016.1"/>
</dbReference>
<dbReference type="Gene3D" id="2.30.30.40">
    <property type="entry name" value="SH3 Domains"/>
    <property type="match status" value="2"/>
</dbReference>
<dbReference type="Pfam" id="PF08239">
    <property type="entry name" value="SH3_3"/>
    <property type="match status" value="2"/>
</dbReference>
<accession>A0A0W7WET3</accession>
<feature type="domain" description="SH3b" evidence="2">
    <location>
        <begin position="100"/>
        <end position="166"/>
    </location>
</feature>
<evidence type="ECO:0000313" key="4">
    <source>
        <dbReference type="Proteomes" id="UP000054396"/>
    </source>
</evidence>
<dbReference type="Proteomes" id="UP000054396">
    <property type="component" value="Unassembled WGS sequence"/>
</dbReference>
<protein>
    <recommendedName>
        <fullName evidence="2">SH3b domain-containing protein</fullName>
    </recommendedName>
</protein>